<dbReference type="InterPro" id="IPR029392">
    <property type="entry name" value="AP-5_subunit_s1"/>
</dbReference>
<dbReference type="GO" id="GO:0005764">
    <property type="term" value="C:lysosome"/>
    <property type="evidence" value="ECO:0007669"/>
    <property type="project" value="TreeGrafter"/>
</dbReference>
<dbReference type="PANTHER" id="PTHR16120">
    <property type="entry name" value="AP-5 COMPLEX SUBUNIT SIGMA-1"/>
    <property type="match status" value="1"/>
</dbReference>
<accession>F2UGK1</accession>
<sequence>MVMCLCVLDARPSVEQPVAFSAFYGMDKTLARQEYRNPKDQQEAFLQHTIKRVRDDAAFQRTVERGAPPAPNADPDEVAVSAQPLEGGFRMEPGRAVDRPKFVLWYQHGSLIVFTVAELSENIVLLQQTLSRFVQHLTTLSRAAKTQTIKLRDKTAQMDAYLKVFLPQGQAILFNSKTQQLLHKQVDALLKASAR</sequence>
<dbReference type="Proteomes" id="UP000007799">
    <property type="component" value="Unassembled WGS sequence"/>
</dbReference>
<name>F2UGK1_SALR5</name>
<proteinExistence type="predicted"/>
<dbReference type="GO" id="GO:0005829">
    <property type="term" value="C:cytosol"/>
    <property type="evidence" value="ECO:0007669"/>
    <property type="project" value="TreeGrafter"/>
</dbReference>
<dbReference type="GO" id="GO:0030119">
    <property type="term" value="C:AP-type membrane coat adaptor complex"/>
    <property type="evidence" value="ECO:0007669"/>
    <property type="project" value="InterPro"/>
</dbReference>
<keyword evidence="2" id="KW-1185">Reference proteome</keyword>
<dbReference type="GeneID" id="16072233"/>
<dbReference type="PANTHER" id="PTHR16120:SF0">
    <property type="entry name" value="AP-5 COMPLEX SUBUNIT SIGMA-1"/>
    <property type="match status" value="1"/>
</dbReference>
<dbReference type="KEGG" id="sre:PTSG_12649"/>
<dbReference type="EMBL" id="GL832973">
    <property type="protein sequence ID" value="EGD75751.1"/>
    <property type="molecule type" value="Genomic_DNA"/>
</dbReference>
<dbReference type="Pfam" id="PF15001">
    <property type="entry name" value="AP-5_subunit_s1"/>
    <property type="match status" value="1"/>
</dbReference>
<dbReference type="InParanoid" id="F2UGK1"/>
<reference evidence="1" key="1">
    <citation type="submission" date="2009-08" db="EMBL/GenBank/DDBJ databases">
        <title>Annotation of Salpingoeca rosetta.</title>
        <authorList>
            <consortium name="The Broad Institute Genome Sequencing Platform"/>
            <person name="Russ C."/>
            <person name="Cuomo C."/>
            <person name="Burger G."/>
            <person name="Gray M.W."/>
            <person name="Holland P.W.H."/>
            <person name="King N."/>
            <person name="Lang F.B.F."/>
            <person name="Roger A.J."/>
            <person name="Ruiz-Trillo I."/>
            <person name="Young S.K."/>
            <person name="Zeng Q."/>
            <person name="Gargeya S."/>
            <person name="Alvarado L."/>
            <person name="Berlin A."/>
            <person name="Chapman S.B."/>
            <person name="Chen Z."/>
            <person name="Freedman E."/>
            <person name="Gellesch M."/>
            <person name="Goldberg J."/>
            <person name="Griggs A."/>
            <person name="Gujja S."/>
            <person name="Heilman E."/>
            <person name="Heiman D."/>
            <person name="Howarth C."/>
            <person name="Mehta T."/>
            <person name="Neiman D."/>
            <person name="Pearson M."/>
            <person name="Roberts A."/>
            <person name="Saif S."/>
            <person name="Shea T."/>
            <person name="Shenoy N."/>
            <person name="Sisk P."/>
            <person name="Stolte C."/>
            <person name="Sykes S."/>
            <person name="White J."/>
            <person name="Yandava C."/>
            <person name="Haas B."/>
            <person name="Nusbaum C."/>
            <person name="Birren B."/>
        </authorList>
    </citation>
    <scope>NUCLEOTIDE SEQUENCE [LARGE SCALE GENOMIC DNA]</scope>
    <source>
        <strain evidence="1">ATCC 50818</strain>
    </source>
</reference>
<evidence type="ECO:0000313" key="1">
    <source>
        <dbReference type="EMBL" id="EGD75751.1"/>
    </source>
</evidence>
<dbReference type="RefSeq" id="XP_004991672.1">
    <property type="nucleotide sequence ID" value="XM_004991615.1"/>
</dbReference>
<dbReference type="GO" id="GO:0005770">
    <property type="term" value="C:late endosome"/>
    <property type="evidence" value="ECO:0007669"/>
    <property type="project" value="TreeGrafter"/>
</dbReference>
<organism evidence="2">
    <name type="scientific">Salpingoeca rosetta (strain ATCC 50818 / BSB-021)</name>
    <dbReference type="NCBI Taxonomy" id="946362"/>
    <lineage>
        <taxon>Eukaryota</taxon>
        <taxon>Choanoflagellata</taxon>
        <taxon>Craspedida</taxon>
        <taxon>Salpingoecidae</taxon>
        <taxon>Salpingoeca</taxon>
    </lineage>
</organism>
<dbReference type="AlphaFoldDB" id="F2UGK1"/>
<dbReference type="GO" id="GO:0000724">
    <property type="term" value="P:double-strand break repair via homologous recombination"/>
    <property type="evidence" value="ECO:0007669"/>
    <property type="project" value="InterPro"/>
</dbReference>
<gene>
    <name evidence="1" type="ORF">PTSG_12649</name>
</gene>
<protein>
    <submittedName>
        <fullName evidence="1">Uncharacterized protein</fullName>
    </submittedName>
</protein>
<dbReference type="GO" id="GO:0016197">
    <property type="term" value="P:endosomal transport"/>
    <property type="evidence" value="ECO:0007669"/>
    <property type="project" value="InterPro"/>
</dbReference>
<evidence type="ECO:0000313" key="2">
    <source>
        <dbReference type="Proteomes" id="UP000007799"/>
    </source>
</evidence>